<proteinExistence type="predicted"/>
<protein>
    <submittedName>
        <fullName evidence="2">Ribonuclease H</fullName>
    </submittedName>
</protein>
<feature type="domain" description="Reverse transcriptase" evidence="1">
    <location>
        <begin position="10"/>
        <end position="62"/>
    </location>
</feature>
<dbReference type="STRING" id="57577.A0A2K3JWU4"/>
<dbReference type="Proteomes" id="UP000236291">
    <property type="component" value="Unassembled WGS sequence"/>
</dbReference>
<reference evidence="2 3" key="1">
    <citation type="journal article" date="2014" name="Am. J. Bot.">
        <title>Genome assembly and annotation for red clover (Trifolium pratense; Fabaceae).</title>
        <authorList>
            <person name="Istvanek J."/>
            <person name="Jaros M."/>
            <person name="Krenek A."/>
            <person name="Repkova J."/>
        </authorList>
    </citation>
    <scope>NUCLEOTIDE SEQUENCE [LARGE SCALE GENOMIC DNA]</scope>
    <source>
        <strain evidence="3">cv. Tatra</strain>
        <tissue evidence="2">Young leaves</tissue>
    </source>
</reference>
<accession>A0A2K3JWU4</accession>
<evidence type="ECO:0000259" key="1">
    <source>
        <dbReference type="Pfam" id="PF00078"/>
    </source>
</evidence>
<evidence type="ECO:0000313" key="3">
    <source>
        <dbReference type="Proteomes" id="UP000236291"/>
    </source>
</evidence>
<reference evidence="2 3" key="2">
    <citation type="journal article" date="2017" name="Front. Plant Sci.">
        <title>Gene Classification and Mining of Molecular Markers Useful in Red Clover (Trifolium pratense) Breeding.</title>
        <authorList>
            <person name="Istvanek J."/>
            <person name="Dluhosova J."/>
            <person name="Dluhos P."/>
            <person name="Patkova L."/>
            <person name="Nedelnik J."/>
            <person name="Repkova J."/>
        </authorList>
    </citation>
    <scope>NUCLEOTIDE SEQUENCE [LARGE SCALE GENOMIC DNA]</scope>
    <source>
        <strain evidence="3">cv. Tatra</strain>
        <tissue evidence="2">Young leaves</tissue>
    </source>
</reference>
<sequence>MLLFLFHAKCEKLGLTNLCFADDLLLFARGDKVSVAIMMEAFDKFSKSTGLKVNPTKCCIFFGGVDQSTKDDIKRLTHFEEGKLPF</sequence>
<evidence type="ECO:0000313" key="2">
    <source>
        <dbReference type="EMBL" id="PNX58470.1"/>
    </source>
</evidence>
<dbReference type="EMBL" id="ASHM01078650">
    <property type="protein sequence ID" value="PNX58470.1"/>
    <property type="molecule type" value="Genomic_DNA"/>
</dbReference>
<dbReference type="InterPro" id="IPR000477">
    <property type="entry name" value="RT_dom"/>
</dbReference>
<organism evidence="2 3">
    <name type="scientific">Trifolium pratense</name>
    <name type="common">Red clover</name>
    <dbReference type="NCBI Taxonomy" id="57577"/>
    <lineage>
        <taxon>Eukaryota</taxon>
        <taxon>Viridiplantae</taxon>
        <taxon>Streptophyta</taxon>
        <taxon>Embryophyta</taxon>
        <taxon>Tracheophyta</taxon>
        <taxon>Spermatophyta</taxon>
        <taxon>Magnoliopsida</taxon>
        <taxon>eudicotyledons</taxon>
        <taxon>Gunneridae</taxon>
        <taxon>Pentapetalae</taxon>
        <taxon>rosids</taxon>
        <taxon>fabids</taxon>
        <taxon>Fabales</taxon>
        <taxon>Fabaceae</taxon>
        <taxon>Papilionoideae</taxon>
        <taxon>50 kb inversion clade</taxon>
        <taxon>NPAAA clade</taxon>
        <taxon>Hologalegina</taxon>
        <taxon>IRL clade</taxon>
        <taxon>Trifolieae</taxon>
        <taxon>Trifolium</taxon>
    </lineage>
</organism>
<comment type="caution">
    <text evidence="2">The sequence shown here is derived from an EMBL/GenBank/DDBJ whole genome shotgun (WGS) entry which is preliminary data.</text>
</comment>
<dbReference type="Pfam" id="PF00078">
    <property type="entry name" value="RVT_1"/>
    <property type="match status" value="1"/>
</dbReference>
<gene>
    <name evidence="2" type="ORF">L195_g050926</name>
</gene>
<dbReference type="AlphaFoldDB" id="A0A2K3JWU4"/>
<name>A0A2K3JWU4_TRIPR</name>